<dbReference type="Proteomes" id="UP000000392">
    <property type="component" value="Chromosome"/>
</dbReference>
<name>A0AAN0UD51_ACISD</name>
<sequence length="124" mass="12978">MANIKIHAGDFNKGKGTLSFMFGKCSITPPYGDGDKWAPTAHPITAENIEEISLATEENVKRIGGTVGWGIAGAALLGPLGLLAGVLLGGKGKDITFILKLKDGRKMLATTDSKSYTKLSALAF</sequence>
<feature type="transmembrane region" description="Helical" evidence="1">
    <location>
        <begin position="67"/>
        <end position="90"/>
    </location>
</feature>
<evidence type="ECO:0000313" key="2">
    <source>
        <dbReference type="EMBL" id="ADI90765.1"/>
    </source>
</evidence>
<evidence type="ECO:0000256" key="1">
    <source>
        <dbReference type="SAM" id="Phobius"/>
    </source>
</evidence>
<reference evidence="2 3" key="1">
    <citation type="journal article" date="2010" name="J. Bacteriol.">
        <title>Complete genome sequence of the diesel-degrading Acinetobacter sp. strain DR1.</title>
        <authorList>
            <person name="Jung J."/>
            <person name="Baek J.H."/>
            <person name="Park W."/>
        </authorList>
    </citation>
    <scope>NUCLEOTIDE SEQUENCE [LARGE SCALE GENOMIC DNA]</scope>
    <source>
        <strain evidence="3">JCM 16667 / KCTC 23045 / DR1</strain>
    </source>
</reference>
<evidence type="ECO:0000313" key="3">
    <source>
        <dbReference type="Proteomes" id="UP000000392"/>
    </source>
</evidence>
<proteinExistence type="predicted"/>
<accession>A0AAN0UD51</accession>
<gene>
    <name evidence="2" type="ordered locus">AOLE_09380</name>
</gene>
<keyword evidence="1" id="KW-0472">Membrane</keyword>
<dbReference type="EMBL" id="CP002080">
    <property type="protein sequence ID" value="ADI90765.1"/>
    <property type="molecule type" value="Genomic_DNA"/>
</dbReference>
<protein>
    <submittedName>
        <fullName evidence="2">Uncharacterized protein</fullName>
    </submittedName>
</protein>
<dbReference type="RefSeq" id="WP_013197848.1">
    <property type="nucleotide sequence ID" value="NC_014259.1"/>
</dbReference>
<dbReference type="KEGG" id="acd:AOLE_09380"/>
<keyword evidence="1" id="KW-1133">Transmembrane helix</keyword>
<keyword evidence="1" id="KW-0812">Transmembrane</keyword>
<organism evidence="2 3">
    <name type="scientific">Acinetobacter oleivorans (strain JCM 16667 / KCTC 23045 / DR1)</name>
    <dbReference type="NCBI Taxonomy" id="436717"/>
    <lineage>
        <taxon>Bacteria</taxon>
        <taxon>Pseudomonadati</taxon>
        <taxon>Pseudomonadota</taxon>
        <taxon>Gammaproteobacteria</taxon>
        <taxon>Moraxellales</taxon>
        <taxon>Moraxellaceae</taxon>
        <taxon>Acinetobacter</taxon>
    </lineage>
</organism>
<dbReference type="AlphaFoldDB" id="A0AAN0UD51"/>
<dbReference type="GeneID" id="9382298"/>